<dbReference type="Proteomes" id="UP001163321">
    <property type="component" value="Chromosome 5"/>
</dbReference>
<reference evidence="1 2" key="1">
    <citation type="journal article" date="2022" name="bioRxiv">
        <title>The genome of the oomycete Peronosclerospora sorghi, a cosmopolitan pathogen of maize and sorghum, is inflated with dispersed pseudogenes.</title>
        <authorList>
            <person name="Fletcher K."/>
            <person name="Martin F."/>
            <person name="Isakeit T."/>
            <person name="Cavanaugh K."/>
            <person name="Magill C."/>
            <person name="Michelmore R."/>
        </authorList>
    </citation>
    <scope>NUCLEOTIDE SEQUENCE [LARGE SCALE GENOMIC DNA]</scope>
    <source>
        <strain evidence="1">P6</strain>
    </source>
</reference>
<gene>
    <name evidence="1" type="ORF">PsorP6_009746</name>
</gene>
<sequence length="151" mass="17513">MSPVSVTKPGGVHEDKRYVEDEEARACWMCLSSVERLEVDRERAATEFLELDAKKRERLFEEIARSHNALTLYLVMGGTEMELDSKAWAFYRAFGTWHDARYPGGRPRRAVLESLSRMDYYLSYLSVSDEYNNTVVKKLKCVYCVGCVYML</sequence>
<accession>A0ACC0VYA4</accession>
<keyword evidence="2" id="KW-1185">Reference proteome</keyword>
<protein>
    <submittedName>
        <fullName evidence="1">Uncharacterized protein</fullName>
    </submittedName>
</protein>
<evidence type="ECO:0000313" key="2">
    <source>
        <dbReference type="Proteomes" id="UP001163321"/>
    </source>
</evidence>
<comment type="caution">
    <text evidence="1">The sequence shown here is derived from an EMBL/GenBank/DDBJ whole genome shotgun (WGS) entry which is preliminary data.</text>
</comment>
<evidence type="ECO:0000313" key="1">
    <source>
        <dbReference type="EMBL" id="KAI9911489.1"/>
    </source>
</evidence>
<dbReference type="EMBL" id="CM047584">
    <property type="protein sequence ID" value="KAI9911489.1"/>
    <property type="molecule type" value="Genomic_DNA"/>
</dbReference>
<name>A0ACC0VYA4_9STRA</name>
<proteinExistence type="predicted"/>
<organism evidence="1 2">
    <name type="scientific">Peronosclerospora sorghi</name>
    <dbReference type="NCBI Taxonomy" id="230839"/>
    <lineage>
        <taxon>Eukaryota</taxon>
        <taxon>Sar</taxon>
        <taxon>Stramenopiles</taxon>
        <taxon>Oomycota</taxon>
        <taxon>Peronosporomycetes</taxon>
        <taxon>Peronosporales</taxon>
        <taxon>Peronosporaceae</taxon>
        <taxon>Peronosclerospora</taxon>
    </lineage>
</organism>